<dbReference type="PROSITE" id="PS51375">
    <property type="entry name" value="PPR"/>
    <property type="match status" value="6"/>
</dbReference>
<dbReference type="Gene3D" id="1.25.40.10">
    <property type="entry name" value="Tetratricopeptide repeat domain"/>
    <property type="match status" value="2"/>
</dbReference>
<protein>
    <recommendedName>
        <fullName evidence="3">PROP1-like PPR domain-containing protein</fullName>
    </recommendedName>
</protein>
<evidence type="ECO:0000256" key="1">
    <source>
        <dbReference type="ARBA" id="ARBA00022737"/>
    </source>
</evidence>
<accession>A0A7S2XBX8</accession>
<sequence length="310" mass="35491">MEIKKHGLSPEVGTYNRLFFTCAKQLKIAQAEEWFNMMLDEGLKPDAYSYNSLISIYGKAGQVESAESYFNQMRLSGVNPTAITYSAMMSAYAQAGDVEGAELCMDEMREAKLELSVQICGALLNACAKACDGERAERWLHEMRRDGVRMNEKIFTSAMDAWANKGEIEGMERIFRLMQASNVKPDAMTICVLIKGCKRARIDSKVDLVAHAEHYLCRIIDRDVTPDVYVLNSMIDLCRLHRRHTVAFIWLRKMRKLGIRPNKFTVKIMEGWREMSGERAAILKELRERGEVRAHDTRRRRVGGHGRSKR</sequence>
<feature type="domain" description="PROP1-like PPR" evidence="3">
    <location>
        <begin position="17"/>
        <end position="162"/>
    </location>
</feature>
<feature type="repeat" description="PPR" evidence="2">
    <location>
        <begin position="227"/>
        <end position="261"/>
    </location>
</feature>
<dbReference type="AlphaFoldDB" id="A0A7S2XBX8"/>
<evidence type="ECO:0000256" key="2">
    <source>
        <dbReference type="PROSITE-ProRule" id="PRU00708"/>
    </source>
</evidence>
<proteinExistence type="predicted"/>
<dbReference type="EMBL" id="HBHP01019375">
    <property type="protein sequence ID" value="CAD9768066.1"/>
    <property type="molecule type" value="Transcribed_RNA"/>
</dbReference>
<dbReference type="PANTHER" id="PTHR47447">
    <property type="entry name" value="OS03G0856100 PROTEIN"/>
    <property type="match status" value="1"/>
</dbReference>
<feature type="repeat" description="PPR" evidence="2">
    <location>
        <begin position="151"/>
        <end position="185"/>
    </location>
</feature>
<feature type="repeat" description="PPR" evidence="2">
    <location>
        <begin position="46"/>
        <end position="80"/>
    </location>
</feature>
<dbReference type="PANTHER" id="PTHR47447:SF17">
    <property type="entry name" value="OS12G0638900 PROTEIN"/>
    <property type="match status" value="1"/>
</dbReference>
<reference evidence="4" key="1">
    <citation type="submission" date="2021-01" db="EMBL/GenBank/DDBJ databases">
        <authorList>
            <person name="Corre E."/>
            <person name="Pelletier E."/>
            <person name="Niang G."/>
            <person name="Scheremetjew M."/>
            <person name="Finn R."/>
            <person name="Kale V."/>
            <person name="Holt S."/>
            <person name="Cochrane G."/>
            <person name="Meng A."/>
            <person name="Brown T."/>
            <person name="Cohen L."/>
        </authorList>
    </citation>
    <scope>NUCLEOTIDE SEQUENCE</scope>
    <source>
        <strain evidence="4">CCMP622</strain>
    </source>
</reference>
<keyword evidence="1" id="KW-0677">Repeat</keyword>
<evidence type="ECO:0000313" key="4">
    <source>
        <dbReference type="EMBL" id="CAD9768066.1"/>
    </source>
</evidence>
<feature type="repeat" description="PPR" evidence="2">
    <location>
        <begin position="116"/>
        <end position="150"/>
    </location>
</feature>
<dbReference type="InterPro" id="IPR011990">
    <property type="entry name" value="TPR-like_helical_dom_sf"/>
</dbReference>
<evidence type="ECO:0000259" key="3">
    <source>
        <dbReference type="Pfam" id="PF17177"/>
    </source>
</evidence>
<organism evidence="4">
    <name type="scientific">Lotharella oceanica</name>
    <dbReference type="NCBI Taxonomy" id="641309"/>
    <lineage>
        <taxon>Eukaryota</taxon>
        <taxon>Sar</taxon>
        <taxon>Rhizaria</taxon>
        <taxon>Cercozoa</taxon>
        <taxon>Chlorarachniophyceae</taxon>
        <taxon>Lotharella</taxon>
    </lineage>
</organism>
<gene>
    <name evidence="4" type="ORF">LSP00402_LOCUS12043</name>
</gene>
<dbReference type="Pfam" id="PF13812">
    <property type="entry name" value="PPR_3"/>
    <property type="match status" value="1"/>
</dbReference>
<feature type="repeat" description="PPR" evidence="2">
    <location>
        <begin position="11"/>
        <end position="45"/>
    </location>
</feature>
<feature type="repeat" description="PPR" evidence="2">
    <location>
        <begin position="81"/>
        <end position="115"/>
    </location>
</feature>
<name>A0A7S2XBX8_9EUKA</name>
<dbReference type="Pfam" id="PF17177">
    <property type="entry name" value="PPR_long"/>
    <property type="match status" value="1"/>
</dbReference>
<dbReference type="NCBIfam" id="TIGR00756">
    <property type="entry name" value="PPR"/>
    <property type="match status" value="5"/>
</dbReference>
<dbReference type="InterPro" id="IPR033443">
    <property type="entry name" value="PROP1-like_PPR_dom"/>
</dbReference>
<dbReference type="InterPro" id="IPR002885">
    <property type="entry name" value="PPR_rpt"/>
</dbReference>